<accession>A0A6J6PNK1</accession>
<sequence>MAESQRWAQLFLSRRQSRADGSDDRPLHVGLLLDNTPDYLFALGGAALSGSTIVGLNHTRVGEHLLRDLVHTDVDLLITEPTHLPEVEAIAGQLNHCELLVSNRFPSEIAADQPKGIKADDLEAALNVVSDADPGIQPSAETPWALIFTSGTTSAPKAVICSQRRLLTTGNRLASLLELGPTDVGYICMPLFHSNALMVGWMPSLVAGCAVGLRRKFSASHWLEDVRQYQATYFNYTGKPLSYLVATAELADDADNSLRVAFGNEGSPQVIEQFSERFGVKVIDAFGSTEGAIAVNRDADPRQGAMGIAGESIAIISEQGEPSAAAEFDAAGSLLNPAECIGEIVNTAGAGPFEGYYNNDEATAAATRKGWYWSGDLGYLDQDRYLYFAGRTSDWIRVDGENFASGPIDAALSSHPDFVLAVAYGVPDVHAGDQVMAAVVLRPETEFDPSEFAVWLDGSAAVMTKWRPRYVRVAQSLPTTGTNKVLTRRLSTQKYRRSEIGSDRLWVRERGDAVYREFTSSDEQQLRSELQQAGRLRFWDI</sequence>
<dbReference type="InterPro" id="IPR020845">
    <property type="entry name" value="AMP-binding_CS"/>
</dbReference>
<evidence type="ECO:0000313" key="7">
    <source>
        <dbReference type="EMBL" id="CAB4698048.1"/>
    </source>
</evidence>
<evidence type="ECO:0000256" key="3">
    <source>
        <dbReference type="ARBA" id="ARBA00022741"/>
    </source>
</evidence>
<feature type="domain" description="AMP-dependent synthetase/ligase" evidence="5">
    <location>
        <begin position="28"/>
        <end position="357"/>
    </location>
</feature>
<proteinExistence type="inferred from homology"/>
<keyword evidence="4" id="KW-0067">ATP-binding</keyword>
<keyword evidence="2" id="KW-0436">Ligase</keyword>
<dbReference type="Gene3D" id="3.30.300.30">
    <property type="match status" value="1"/>
</dbReference>
<dbReference type="PANTHER" id="PTHR43107:SF15">
    <property type="entry name" value="FATTY ACID TRANSPORT PROTEIN 3, ISOFORM A"/>
    <property type="match status" value="1"/>
</dbReference>
<dbReference type="InterPro" id="IPR025110">
    <property type="entry name" value="AMP-bd_C"/>
</dbReference>
<dbReference type="Gene3D" id="3.40.50.12780">
    <property type="entry name" value="N-terminal domain of ligase-like"/>
    <property type="match status" value="1"/>
</dbReference>
<dbReference type="InterPro" id="IPR000873">
    <property type="entry name" value="AMP-dep_synth/lig_dom"/>
</dbReference>
<dbReference type="PROSITE" id="PS00455">
    <property type="entry name" value="AMP_BINDING"/>
    <property type="match status" value="1"/>
</dbReference>
<feature type="domain" description="AMP-binding enzyme C-terminal" evidence="6">
    <location>
        <begin position="408"/>
        <end position="484"/>
    </location>
</feature>
<evidence type="ECO:0000259" key="6">
    <source>
        <dbReference type="Pfam" id="PF13193"/>
    </source>
</evidence>
<dbReference type="GO" id="GO:0005886">
    <property type="term" value="C:plasma membrane"/>
    <property type="evidence" value="ECO:0007669"/>
    <property type="project" value="TreeGrafter"/>
</dbReference>
<dbReference type="InterPro" id="IPR045851">
    <property type="entry name" value="AMP-bd_C_sf"/>
</dbReference>
<comment type="similarity">
    <text evidence="1">Belongs to the ATP-dependent AMP-binding enzyme family.</text>
</comment>
<gene>
    <name evidence="7" type="ORF">UFOPK2582_00798</name>
</gene>
<keyword evidence="3" id="KW-0547">Nucleotide-binding</keyword>
<protein>
    <submittedName>
        <fullName evidence="7">Unannotated protein</fullName>
    </submittedName>
</protein>
<name>A0A6J6PNK1_9ZZZZ</name>
<dbReference type="GO" id="GO:0004467">
    <property type="term" value="F:long-chain fatty acid-CoA ligase activity"/>
    <property type="evidence" value="ECO:0007669"/>
    <property type="project" value="TreeGrafter"/>
</dbReference>
<dbReference type="GO" id="GO:0005524">
    <property type="term" value="F:ATP binding"/>
    <property type="evidence" value="ECO:0007669"/>
    <property type="project" value="UniProtKB-KW"/>
</dbReference>
<evidence type="ECO:0000256" key="1">
    <source>
        <dbReference type="ARBA" id="ARBA00006432"/>
    </source>
</evidence>
<dbReference type="PANTHER" id="PTHR43107">
    <property type="entry name" value="LONG-CHAIN FATTY ACID TRANSPORT PROTEIN"/>
    <property type="match status" value="1"/>
</dbReference>
<dbReference type="SUPFAM" id="SSF56801">
    <property type="entry name" value="Acetyl-CoA synthetase-like"/>
    <property type="match status" value="1"/>
</dbReference>
<dbReference type="InterPro" id="IPR042099">
    <property type="entry name" value="ANL_N_sf"/>
</dbReference>
<organism evidence="7">
    <name type="scientific">freshwater metagenome</name>
    <dbReference type="NCBI Taxonomy" id="449393"/>
    <lineage>
        <taxon>unclassified sequences</taxon>
        <taxon>metagenomes</taxon>
        <taxon>ecological metagenomes</taxon>
    </lineage>
</organism>
<dbReference type="Pfam" id="PF13193">
    <property type="entry name" value="AMP-binding_C"/>
    <property type="match status" value="1"/>
</dbReference>
<dbReference type="Pfam" id="PF00501">
    <property type="entry name" value="AMP-binding"/>
    <property type="match status" value="1"/>
</dbReference>
<evidence type="ECO:0000259" key="5">
    <source>
        <dbReference type="Pfam" id="PF00501"/>
    </source>
</evidence>
<dbReference type="EMBL" id="CAEZXS010000079">
    <property type="protein sequence ID" value="CAB4698048.1"/>
    <property type="molecule type" value="Genomic_DNA"/>
</dbReference>
<reference evidence="7" key="1">
    <citation type="submission" date="2020-05" db="EMBL/GenBank/DDBJ databases">
        <authorList>
            <person name="Chiriac C."/>
            <person name="Salcher M."/>
            <person name="Ghai R."/>
            <person name="Kavagutti S V."/>
        </authorList>
    </citation>
    <scope>NUCLEOTIDE SEQUENCE</scope>
</reference>
<dbReference type="AlphaFoldDB" id="A0A6J6PNK1"/>
<dbReference type="GO" id="GO:0044539">
    <property type="term" value="P:long-chain fatty acid import into cell"/>
    <property type="evidence" value="ECO:0007669"/>
    <property type="project" value="TreeGrafter"/>
</dbReference>
<evidence type="ECO:0000256" key="2">
    <source>
        <dbReference type="ARBA" id="ARBA00022598"/>
    </source>
</evidence>
<dbReference type="GO" id="GO:0005324">
    <property type="term" value="F:long-chain fatty acid transmembrane transporter activity"/>
    <property type="evidence" value="ECO:0007669"/>
    <property type="project" value="TreeGrafter"/>
</dbReference>
<evidence type="ECO:0000256" key="4">
    <source>
        <dbReference type="ARBA" id="ARBA00022840"/>
    </source>
</evidence>